<keyword evidence="2" id="KW-0808">Transferase</keyword>
<evidence type="ECO:0000313" key="2">
    <source>
        <dbReference type="EMBL" id="SIN76264.1"/>
    </source>
</evidence>
<dbReference type="Pfam" id="PF13671">
    <property type="entry name" value="AAA_33"/>
    <property type="match status" value="1"/>
</dbReference>
<evidence type="ECO:0000313" key="3">
    <source>
        <dbReference type="Proteomes" id="UP000184699"/>
    </source>
</evidence>
<gene>
    <name evidence="2" type="ORF">SAMN05443544_0926</name>
</gene>
<keyword evidence="3" id="KW-1185">Reference proteome</keyword>
<keyword evidence="2" id="KW-0418">Kinase</keyword>
<feature type="region of interest" description="Disordered" evidence="1">
    <location>
        <begin position="1"/>
        <end position="21"/>
    </location>
</feature>
<dbReference type="Gene3D" id="3.40.50.300">
    <property type="entry name" value="P-loop containing nucleotide triphosphate hydrolases"/>
    <property type="match status" value="1"/>
</dbReference>
<reference evidence="3" key="1">
    <citation type="submission" date="2016-11" db="EMBL/GenBank/DDBJ databases">
        <authorList>
            <person name="Varghese N."/>
            <person name="Submissions S."/>
        </authorList>
    </citation>
    <scope>NUCLEOTIDE SEQUENCE [LARGE SCALE GENOMIC DNA]</scope>
    <source>
        <strain evidence="3">DSM 8595</strain>
    </source>
</reference>
<protein>
    <submittedName>
        <fullName evidence="2">Predicted kinase</fullName>
    </submittedName>
</protein>
<dbReference type="SUPFAM" id="SSF52540">
    <property type="entry name" value="P-loop containing nucleoside triphosphate hydrolases"/>
    <property type="match status" value="1"/>
</dbReference>
<dbReference type="Proteomes" id="UP000184699">
    <property type="component" value="Unassembled WGS sequence"/>
</dbReference>
<dbReference type="STRING" id="232089.SAMN05443544_0926"/>
<dbReference type="InterPro" id="IPR027417">
    <property type="entry name" value="P-loop_NTPase"/>
</dbReference>
<proteinExistence type="predicted"/>
<feature type="compositionally biased region" description="Polar residues" evidence="1">
    <location>
        <begin position="10"/>
        <end position="19"/>
    </location>
</feature>
<sequence>MAGLPRVSPFSVTSWSAPGSPQEADCIIRFRALSRRCIYARIVIDFLIVVNGVPGAGKTTLAGSLARELAVPLIAKDAIKEALSDAMNVSLPTSQLGAVAAENLWAIARMLSGTVIVESFWAAGRDDSHFRRGFEALGAPRGVEIWCHTSLDIARERFLTRDRHAAHADAGRLPEWELLSSSAAPITGLPVISVETTTAVDVPPLAGTLREYIAPGALS</sequence>
<dbReference type="GO" id="GO:0016301">
    <property type="term" value="F:kinase activity"/>
    <property type="evidence" value="ECO:0007669"/>
    <property type="project" value="UniProtKB-KW"/>
</dbReference>
<evidence type="ECO:0000256" key="1">
    <source>
        <dbReference type="SAM" id="MobiDB-lite"/>
    </source>
</evidence>
<dbReference type="AlphaFoldDB" id="A0A1N6DZX6"/>
<accession>A0A1N6DZX6</accession>
<dbReference type="EMBL" id="FSRJ01000001">
    <property type="protein sequence ID" value="SIN76264.1"/>
    <property type="molecule type" value="Genomic_DNA"/>
</dbReference>
<organism evidence="2 3">
    <name type="scientific">Agromyces cerinus subsp. cerinus</name>
    <dbReference type="NCBI Taxonomy" id="232089"/>
    <lineage>
        <taxon>Bacteria</taxon>
        <taxon>Bacillati</taxon>
        <taxon>Actinomycetota</taxon>
        <taxon>Actinomycetes</taxon>
        <taxon>Micrococcales</taxon>
        <taxon>Microbacteriaceae</taxon>
        <taxon>Agromyces</taxon>
    </lineage>
</organism>
<name>A0A1N6DZX6_9MICO</name>